<dbReference type="Proteomes" id="UP001330434">
    <property type="component" value="Chromosome"/>
</dbReference>
<keyword evidence="3" id="KW-1185">Reference proteome</keyword>
<dbReference type="InterPro" id="IPR004360">
    <property type="entry name" value="Glyas_Fos-R_dOase_dom"/>
</dbReference>
<dbReference type="InterPro" id="IPR026275">
    <property type="entry name" value="Glyoxalase/dOase/EhpR"/>
</dbReference>
<evidence type="ECO:0000313" key="3">
    <source>
        <dbReference type="Proteomes" id="UP001330434"/>
    </source>
</evidence>
<sequence>MTHPTFIMFYVENPTLSAQFYSQILEATPVESSPMFALFMLDSGVKLGLWAKSDVQPQGDFGGSGFELGFAKATIPELQSTYQNWKAQGVKIIQDPTDMDFGHTFTAEDPDGHRLRVFVLNMQ</sequence>
<dbReference type="InterPro" id="IPR037523">
    <property type="entry name" value="VOC_core"/>
</dbReference>
<name>A0ABZ2C3J7_9PROT</name>
<proteinExistence type="predicted"/>
<dbReference type="Gene3D" id="3.30.720.110">
    <property type="match status" value="1"/>
</dbReference>
<dbReference type="RefSeq" id="WP_331255723.1">
    <property type="nucleotide sequence ID" value="NZ_CP133270.1"/>
</dbReference>
<feature type="domain" description="VOC" evidence="1">
    <location>
        <begin position="3"/>
        <end position="120"/>
    </location>
</feature>
<evidence type="ECO:0000313" key="2">
    <source>
        <dbReference type="EMBL" id="WVX66908.1"/>
    </source>
</evidence>
<accession>A0ABZ2C3J7</accession>
<dbReference type="SUPFAM" id="SSF54593">
    <property type="entry name" value="Glyoxalase/Bleomycin resistance protein/Dihydroxybiphenyl dioxygenase"/>
    <property type="match status" value="1"/>
</dbReference>
<dbReference type="PIRSF" id="PIRSF039020">
    <property type="entry name" value="EhpR"/>
    <property type="match status" value="1"/>
</dbReference>
<protein>
    <submittedName>
        <fullName evidence="2">VOC family protein</fullName>
    </submittedName>
</protein>
<reference evidence="2 3" key="1">
    <citation type="journal article" date="2024" name="Environ. Microbiol.">
        <title>Novel evolutionary insights on the interactions of the Holosporales (Alphaproteobacteria) with eukaryotic hosts from comparative genomics.</title>
        <authorList>
            <person name="Giovannini M."/>
            <person name="Petroni G."/>
            <person name="Castelli M."/>
        </authorList>
    </citation>
    <scope>NUCLEOTIDE SEQUENCE [LARGE SCALE GENOMIC DNA]</scope>
    <source>
        <strain evidence="2 3">US_Bl 15I1</strain>
    </source>
</reference>
<evidence type="ECO:0000259" key="1">
    <source>
        <dbReference type="PROSITE" id="PS51819"/>
    </source>
</evidence>
<organism evidence="2 3">
    <name type="scientific">Candidatus Bealeia paramacronuclearis</name>
    <dbReference type="NCBI Taxonomy" id="1921001"/>
    <lineage>
        <taxon>Bacteria</taxon>
        <taxon>Pseudomonadati</taxon>
        <taxon>Pseudomonadota</taxon>
        <taxon>Alphaproteobacteria</taxon>
        <taxon>Holosporales</taxon>
        <taxon>Holosporaceae</taxon>
        <taxon>Candidatus Bealeia</taxon>
    </lineage>
</organism>
<gene>
    <name evidence="2" type="ORF">Bealeia1_01097</name>
</gene>
<dbReference type="InterPro" id="IPR029068">
    <property type="entry name" value="Glyas_Bleomycin-R_OHBP_Dase"/>
</dbReference>
<dbReference type="EMBL" id="CP133270">
    <property type="protein sequence ID" value="WVX66908.1"/>
    <property type="molecule type" value="Genomic_DNA"/>
</dbReference>
<dbReference type="Pfam" id="PF00903">
    <property type="entry name" value="Glyoxalase"/>
    <property type="match status" value="1"/>
</dbReference>
<dbReference type="PROSITE" id="PS51819">
    <property type="entry name" value="VOC"/>
    <property type="match status" value="1"/>
</dbReference>
<dbReference type="Gene3D" id="3.30.720.120">
    <property type="match status" value="1"/>
</dbReference>